<protein>
    <recommendedName>
        <fullName evidence="4">Calcium-binding protein</fullName>
    </recommendedName>
</protein>
<gene>
    <name evidence="2" type="ORF">FDA94_10130</name>
</gene>
<feature type="chain" id="PRO_5020217312" description="Calcium-binding protein" evidence="1">
    <location>
        <begin position="29"/>
        <end position="259"/>
    </location>
</feature>
<dbReference type="Proteomes" id="UP000308705">
    <property type="component" value="Unassembled WGS sequence"/>
</dbReference>
<keyword evidence="3" id="KW-1185">Reference proteome</keyword>
<proteinExistence type="predicted"/>
<evidence type="ECO:0000313" key="2">
    <source>
        <dbReference type="EMBL" id="TKK89282.1"/>
    </source>
</evidence>
<dbReference type="OrthoDB" id="3536283at2"/>
<reference evidence="2 3" key="1">
    <citation type="submission" date="2019-04" db="EMBL/GenBank/DDBJ databases">
        <title>Herbidospora sp. NEAU-GS14.nov., a novel actinomycete isolated from soil.</title>
        <authorList>
            <person name="Han L."/>
        </authorList>
    </citation>
    <scope>NUCLEOTIDE SEQUENCE [LARGE SCALE GENOMIC DNA]</scope>
    <source>
        <strain evidence="2 3">NEAU-GS14</strain>
    </source>
</reference>
<dbReference type="PRINTS" id="PR00313">
    <property type="entry name" value="CABNDNGRPT"/>
</dbReference>
<dbReference type="AlphaFoldDB" id="A0A4U3MKY3"/>
<evidence type="ECO:0000313" key="3">
    <source>
        <dbReference type="Proteomes" id="UP000308705"/>
    </source>
</evidence>
<keyword evidence="1" id="KW-0732">Signal</keyword>
<name>A0A4U3MKY3_9ACTN</name>
<feature type="signal peptide" evidence="1">
    <location>
        <begin position="1"/>
        <end position="28"/>
    </location>
</feature>
<dbReference type="Gene3D" id="2.150.10.10">
    <property type="entry name" value="Serralysin-like metalloprotease, C-terminal"/>
    <property type="match status" value="1"/>
</dbReference>
<comment type="caution">
    <text evidence="2">The sequence shown here is derived from an EMBL/GenBank/DDBJ whole genome shotgun (WGS) entry which is preliminary data.</text>
</comment>
<dbReference type="InterPro" id="IPR011049">
    <property type="entry name" value="Serralysin-like_metalloprot_C"/>
</dbReference>
<evidence type="ECO:0000256" key="1">
    <source>
        <dbReference type="SAM" id="SignalP"/>
    </source>
</evidence>
<evidence type="ECO:0008006" key="4">
    <source>
        <dbReference type="Google" id="ProtNLM"/>
    </source>
</evidence>
<dbReference type="EMBL" id="SZQA01000007">
    <property type="protein sequence ID" value="TKK89282.1"/>
    <property type="molecule type" value="Genomic_DNA"/>
</dbReference>
<organism evidence="2 3">
    <name type="scientific">Herbidospora galbida</name>
    <dbReference type="NCBI Taxonomy" id="2575442"/>
    <lineage>
        <taxon>Bacteria</taxon>
        <taxon>Bacillati</taxon>
        <taxon>Actinomycetota</taxon>
        <taxon>Actinomycetes</taxon>
        <taxon>Streptosporangiales</taxon>
        <taxon>Streptosporangiaceae</taxon>
        <taxon>Herbidospora</taxon>
    </lineage>
</organism>
<sequence>MRTYIARLSTLTLAAAALAATFTGTGNAATAGTVELANGKITYTAGAQSANSASITVFNGQIAVFDTVNLTPKGGCVKLSPRAVTCGTGATEFSADLGDLNDSFSVGVSIPGTVNGGDGNDSLIGSSRSTQGHAVTWIGGTGTDTISYKSGDRSVRVSLDNNAGDGRNIDNDNVRSDVENIVGSTFGGDFLIGANANNRIDDGGGDGDKMFGMGGNDELFAKDLEEDGDLDCGLGVDTIVLDKDGLDPAPVSCETIQPF</sequence>
<dbReference type="RefSeq" id="WP_137246788.1">
    <property type="nucleotide sequence ID" value="NZ_SZQA01000007.1"/>
</dbReference>
<accession>A0A4U3MKY3</accession>
<dbReference type="SUPFAM" id="SSF51120">
    <property type="entry name" value="beta-Roll"/>
    <property type="match status" value="1"/>
</dbReference>